<feature type="region of interest" description="Disordered" evidence="2">
    <location>
        <begin position="1"/>
        <end position="25"/>
    </location>
</feature>
<evidence type="ECO:0000313" key="3">
    <source>
        <dbReference type="EMBL" id="CAC5372737.1"/>
    </source>
</evidence>
<feature type="compositionally biased region" description="Low complexity" evidence="2">
    <location>
        <begin position="45"/>
        <end position="61"/>
    </location>
</feature>
<evidence type="ECO:0000256" key="2">
    <source>
        <dbReference type="SAM" id="MobiDB-lite"/>
    </source>
</evidence>
<evidence type="ECO:0000313" key="4">
    <source>
        <dbReference type="Proteomes" id="UP000507470"/>
    </source>
</evidence>
<feature type="coiled-coil region" evidence="1">
    <location>
        <begin position="114"/>
        <end position="171"/>
    </location>
</feature>
<proteinExistence type="predicted"/>
<evidence type="ECO:0000256" key="1">
    <source>
        <dbReference type="SAM" id="Coils"/>
    </source>
</evidence>
<feature type="compositionally biased region" description="Polar residues" evidence="2">
    <location>
        <begin position="70"/>
        <end position="94"/>
    </location>
</feature>
<accession>A0A6J8ARV3</accession>
<sequence>MEREYRSFIEHKKKTGEGKKKQPEFFDELHKMLSVRHSVNPVAISDTTGSSSSLSVSSDKVVTPDKSSQRSEGTADPTSSLEPDCNNNNPNEKQSAACVTPSYKRKHSLKSEKNEEVINLIKTMYEENKRSEERRFEREIEFFDSLQKEIANQHKERMKATYDLIDALKNNN</sequence>
<dbReference type="Proteomes" id="UP000507470">
    <property type="component" value="Unassembled WGS sequence"/>
</dbReference>
<gene>
    <name evidence="3" type="ORF">MCOR_10737</name>
</gene>
<protein>
    <submittedName>
        <fullName evidence="3">Uncharacterized protein</fullName>
    </submittedName>
</protein>
<name>A0A6J8ARV3_MYTCO</name>
<keyword evidence="4" id="KW-1185">Reference proteome</keyword>
<dbReference type="AlphaFoldDB" id="A0A6J8ARV3"/>
<reference evidence="3 4" key="1">
    <citation type="submission" date="2020-06" db="EMBL/GenBank/DDBJ databases">
        <authorList>
            <person name="Li R."/>
            <person name="Bekaert M."/>
        </authorList>
    </citation>
    <scope>NUCLEOTIDE SEQUENCE [LARGE SCALE GENOMIC DNA]</scope>
    <source>
        <strain evidence="4">wild</strain>
    </source>
</reference>
<keyword evidence="1" id="KW-0175">Coiled coil</keyword>
<dbReference type="EMBL" id="CACVKT020001865">
    <property type="protein sequence ID" value="CAC5372737.1"/>
    <property type="molecule type" value="Genomic_DNA"/>
</dbReference>
<organism evidence="3 4">
    <name type="scientific">Mytilus coruscus</name>
    <name type="common">Sea mussel</name>
    <dbReference type="NCBI Taxonomy" id="42192"/>
    <lineage>
        <taxon>Eukaryota</taxon>
        <taxon>Metazoa</taxon>
        <taxon>Spiralia</taxon>
        <taxon>Lophotrochozoa</taxon>
        <taxon>Mollusca</taxon>
        <taxon>Bivalvia</taxon>
        <taxon>Autobranchia</taxon>
        <taxon>Pteriomorphia</taxon>
        <taxon>Mytilida</taxon>
        <taxon>Mytiloidea</taxon>
        <taxon>Mytilidae</taxon>
        <taxon>Mytilinae</taxon>
        <taxon>Mytilus</taxon>
    </lineage>
</organism>
<feature type="region of interest" description="Disordered" evidence="2">
    <location>
        <begin position="43"/>
        <end position="112"/>
    </location>
</feature>